<accession>A0A2I0WYR1</accession>
<reference evidence="1 2" key="2">
    <citation type="journal article" date="2017" name="Nature">
        <title>The Apostasia genome and the evolution of orchids.</title>
        <authorList>
            <person name="Zhang G.Q."/>
            <person name="Liu K.W."/>
            <person name="Li Z."/>
            <person name="Lohaus R."/>
            <person name="Hsiao Y.Y."/>
            <person name="Niu S.C."/>
            <person name="Wang J.Y."/>
            <person name="Lin Y.C."/>
            <person name="Xu Q."/>
            <person name="Chen L.J."/>
            <person name="Yoshida K."/>
            <person name="Fujiwara S."/>
            <person name="Wang Z.W."/>
            <person name="Zhang Y.Q."/>
            <person name="Mitsuda N."/>
            <person name="Wang M."/>
            <person name="Liu G.H."/>
            <person name="Pecoraro L."/>
            <person name="Huang H.X."/>
            <person name="Xiao X.J."/>
            <person name="Lin M."/>
            <person name="Wu X.Y."/>
            <person name="Wu W.L."/>
            <person name="Chen Y.Y."/>
            <person name="Chang S.B."/>
            <person name="Sakamoto S."/>
            <person name="Ohme-Takagi M."/>
            <person name="Yagi M."/>
            <person name="Zeng S.J."/>
            <person name="Shen C.Y."/>
            <person name="Yeh C.M."/>
            <person name="Luo Y.B."/>
            <person name="Tsai W.C."/>
            <person name="Van de Peer Y."/>
            <person name="Liu Z.J."/>
        </authorList>
    </citation>
    <scope>NUCLEOTIDE SEQUENCE [LARGE SCALE GENOMIC DNA]</scope>
    <source>
        <tissue evidence="1">The whole plant</tissue>
    </source>
</reference>
<reference evidence="1 2" key="1">
    <citation type="journal article" date="2016" name="Sci. Rep.">
        <title>The Dendrobium catenatum Lindl. genome sequence provides insights into polysaccharide synthase, floral development and adaptive evolution.</title>
        <authorList>
            <person name="Zhang G.Q."/>
            <person name="Xu Q."/>
            <person name="Bian C."/>
            <person name="Tsai W.C."/>
            <person name="Yeh C.M."/>
            <person name="Liu K.W."/>
            <person name="Yoshida K."/>
            <person name="Zhang L.S."/>
            <person name="Chang S.B."/>
            <person name="Chen F."/>
            <person name="Shi Y."/>
            <person name="Su Y.Y."/>
            <person name="Zhang Y.Q."/>
            <person name="Chen L.J."/>
            <person name="Yin Y."/>
            <person name="Lin M."/>
            <person name="Huang H."/>
            <person name="Deng H."/>
            <person name="Wang Z.W."/>
            <person name="Zhu S.L."/>
            <person name="Zhao X."/>
            <person name="Deng C."/>
            <person name="Niu S.C."/>
            <person name="Huang J."/>
            <person name="Wang M."/>
            <person name="Liu G.H."/>
            <person name="Yang H.J."/>
            <person name="Xiao X.J."/>
            <person name="Hsiao Y.Y."/>
            <person name="Wu W.L."/>
            <person name="Chen Y.Y."/>
            <person name="Mitsuda N."/>
            <person name="Ohme-Takagi M."/>
            <person name="Luo Y.B."/>
            <person name="Van de Peer Y."/>
            <person name="Liu Z.J."/>
        </authorList>
    </citation>
    <scope>NUCLEOTIDE SEQUENCE [LARGE SCALE GENOMIC DNA]</scope>
    <source>
        <tissue evidence="1">The whole plant</tissue>
    </source>
</reference>
<sequence>MHSISRSQPHLASGVHCPQLAWCPQSASPVNLFGSLHLSTGHPGLRLFDISQVPVSHVGRGCHYYPHWLSSQLKPSRYRMRQRFCCNDLLLGSHGIYKFYAPSRTPT</sequence>
<gene>
    <name evidence="1" type="ORF">MA16_Dca014624</name>
</gene>
<protein>
    <submittedName>
        <fullName evidence="1">Uncharacterized protein</fullName>
    </submittedName>
</protein>
<keyword evidence="2" id="KW-1185">Reference proteome</keyword>
<proteinExistence type="predicted"/>
<dbReference type="Proteomes" id="UP000233837">
    <property type="component" value="Unassembled WGS sequence"/>
</dbReference>
<name>A0A2I0WYR1_9ASPA</name>
<evidence type="ECO:0000313" key="2">
    <source>
        <dbReference type="Proteomes" id="UP000233837"/>
    </source>
</evidence>
<organism evidence="1 2">
    <name type="scientific">Dendrobium catenatum</name>
    <dbReference type="NCBI Taxonomy" id="906689"/>
    <lineage>
        <taxon>Eukaryota</taxon>
        <taxon>Viridiplantae</taxon>
        <taxon>Streptophyta</taxon>
        <taxon>Embryophyta</taxon>
        <taxon>Tracheophyta</taxon>
        <taxon>Spermatophyta</taxon>
        <taxon>Magnoliopsida</taxon>
        <taxon>Liliopsida</taxon>
        <taxon>Asparagales</taxon>
        <taxon>Orchidaceae</taxon>
        <taxon>Epidendroideae</taxon>
        <taxon>Malaxideae</taxon>
        <taxon>Dendrobiinae</taxon>
        <taxon>Dendrobium</taxon>
    </lineage>
</organism>
<dbReference type="EMBL" id="KZ502311">
    <property type="protein sequence ID" value="PKU80786.1"/>
    <property type="molecule type" value="Genomic_DNA"/>
</dbReference>
<evidence type="ECO:0000313" key="1">
    <source>
        <dbReference type="EMBL" id="PKU80786.1"/>
    </source>
</evidence>
<dbReference type="AlphaFoldDB" id="A0A2I0WYR1"/>